<proteinExistence type="predicted"/>
<name>A0A0L0C7G3_LUCCU</name>
<dbReference type="Proteomes" id="UP000037069">
    <property type="component" value="Unassembled WGS sequence"/>
</dbReference>
<gene>
    <name evidence="1" type="ORF">FF38_06295</name>
</gene>
<evidence type="ECO:0000313" key="1">
    <source>
        <dbReference type="EMBL" id="KNC28333.1"/>
    </source>
</evidence>
<evidence type="ECO:0000313" key="2">
    <source>
        <dbReference type="Proteomes" id="UP000037069"/>
    </source>
</evidence>
<dbReference type="EMBL" id="JRES01000789">
    <property type="protein sequence ID" value="KNC28333.1"/>
    <property type="molecule type" value="Genomic_DNA"/>
</dbReference>
<reference evidence="1 2" key="1">
    <citation type="journal article" date="2015" name="Nat. Commun.">
        <title>Lucilia cuprina genome unlocks parasitic fly biology to underpin future interventions.</title>
        <authorList>
            <person name="Anstead C.A."/>
            <person name="Korhonen P.K."/>
            <person name="Young N.D."/>
            <person name="Hall R.S."/>
            <person name="Jex A.R."/>
            <person name="Murali S.C."/>
            <person name="Hughes D.S."/>
            <person name="Lee S.F."/>
            <person name="Perry T."/>
            <person name="Stroehlein A.J."/>
            <person name="Ansell B.R."/>
            <person name="Breugelmans B."/>
            <person name="Hofmann A."/>
            <person name="Qu J."/>
            <person name="Dugan S."/>
            <person name="Lee S.L."/>
            <person name="Chao H."/>
            <person name="Dinh H."/>
            <person name="Han Y."/>
            <person name="Doddapaneni H.V."/>
            <person name="Worley K.C."/>
            <person name="Muzny D.M."/>
            <person name="Ioannidis P."/>
            <person name="Waterhouse R.M."/>
            <person name="Zdobnov E.M."/>
            <person name="James P.J."/>
            <person name="Bagnall N.H."/>
            <person name="Kotze A.C."/>
            <person name="Gibbs R.A."/>
            <person name="Richards S."/>
            <person name="Batterham P."/>
            <person name="Gasser R.B."/>
        </authorList>
    </citation>
    <scope>NUCLEOTIDE SEQUENCE [LARGE SCALE GENOMIC DNA]</scope>
    <source>
        <strain evidence="1 2">LS</strain>
        <tissue evidence="1">Full body</tissue>
    </source>
</reference>
<comment type="caution">
    <text evidence="1">The sequence shown here is derived from an EMBL/GenBank/DDBJ whole genome shotgun (WGS) entry which is preliminary data.</text>
</comment>
<protein>
    <submittedName>
        <fullName evidence="1">Uncharacterized protein</fullName>
    </submittedName>
</protein>
<organism evidence="1 2">
    <name type="scientific">Lucilia cuprina</name>
    <name type="common">Green bottle fly</name>
    <name type="synonym">Australian sheep blowfly</name>
    <dbReference type="NCBI Taxonomy" id="7375"/>
    <lineage>
        <taxon>Eukaryota</taxon>
        <taxon>Metazoa</taxon>
        <taxon>Ecdysozoa</taxon>
        <taxon>Arthropoda</taxon>
        <taxon>Hexapoda</taxon>
        <taxon>Insecta</taxon>
        <taxon>Pterygota</taxon>
        <taxon>Neoptera</taxon>
        <taxon>Endopterygota</taxon>
        <taxon>Diptera</taxon>
        <taxon>Brachycera</taxon>
        <taxon>Muscomorpha</taxon>
        <taxon>Oestroidea</taxon>
        <taxon>Calliphoridae</taxon>
        <taxon>Luciliinae</taxon>
        <taxon>Lucilia</taxon>
    </lineage>
</organism>
<accession>A0A0L0C7G3</accession>
<dbReference type="AlphaFoldDB" id="A0A0L0C7G3"/>
<keyword evidence="2" id="KW-1185">Reference proteome</keyword>
<sequence>MFTGNNQMWFYYLHTYIIAYLLPKWHNPKFKIFGTEFWKIELFICPSICLCFVRYKAEGELEQRDNRIFDVIIA</sequence>